<proteinExistence type="predicted"/>
<accession>A0A225ADY8</accession>
<dbReference type="InterPro" id="IPR029045">
    <property type="entry name" value="ClpP/crotonase-like_dom_sf"/>
</dbReference>
<dbReference type="PANTHER" id="PTHR11941">
    <property type="entry name" value="ENOYL-COA HYDRATASE-RELATED"/>
    <property type="match status" value="1"/>
</dbReference>
<dbReference type="Proteomes" id="UP000214365">
    <property type="component" value="Unassembled WGS sequence"/>
</dbReference>
<dbReference type="EMBL" id="LFMY01000009">
    <property type="protein sequence ID" value="OKL58700.1"/>
    <property type="molecule type" value="Genomic_DNA"/>
</dbReference>
<dbReference type="GeneID" id="31005779"/>
<evidence type="ECO:0008006" key="4">
    <source>
        <dbReference type="Google" id="ProtNLM"/>
    </source>
</evidence>
<protein>
    <recommendedName>
        <fullName evidence="4">Enoyl-CoA delta isomerase 1, peroxisomal</fullName>
    </recommendedName>
</protein>
<dbReference type="InterPro" id="IPR001753">
    <property type="entry name" value="Enoyl-CoA_hydra/iso"/>
</dbReference>
<dbReference type="Gene3D" id="3.90.226.10">
    <property type="entry name" value="2-enoyl-CoA Hydratase, Chain A, domain 1"/>
    <property type="match status" value="1"/>
</dbReference>
<dbReference type="OrthoDB" id="1696280at2759"/>
<comment type="caution">
    <text evidence="2">The sequence shown here is derived from an EMBL/GenBank/DDBJ whole genome shotgun (WGS) entry which is preliminary data.</text>
</comment>
<dbReference type="RefSeq" id="XP_020118821.1">
    <property type="nucleotide sequence ID" value="XM_020268711.1"/>
</dbReference>
<feature type="region of interest" description="Disordered" evidence="1">
    <location>
        <begin position="242"/>
        <end position="276"/>
    </location>
</feature>
<dbReference type="GO" id="GO:0004165">
    <property type="term" value="F:delta(3)-delta(2)-enoyl-CoA isomerase activity"/>
    <property type="evidence" value="ECO:0007669"/>
    <property type="project" value="TreeGrafter"/>
</dbReference>
<evidence type="ECO:0000313" key="2">
    <source>
        <dbReference type="EMBL" id="OKL58700.1"/>
    </source>
</evidence>
<reference evidence="2 3" key="1">
    <citation type="submission" date="2015-06" db="EMBL/GenBank/DDBJ databases">
        <title>Talaromyces atroroseus IBT 11181 draft genome.</title>
        <authorList>
            <person name="Rasmussen K.B."/>
            <person name="Rasmussen S."/>
            <person name="Petersen B."/>
            <person name="Sicheritz-Ponten T."/>
            <person name="Mortensen U.H."/>
            <person name="Thrane U."/>
        </authorList>
    </citation>
    <scope>NUCLEOTIDE SEQUENCE [LARGE SCALE GENOMIC DNA]</scope>
    <source>
        <strain evidence="2 3">IBT 11181</strain>
    </source>
</reference>
<feature type="compositionally biased region" description="Basic and acidic residues" evidence="1">
    <location>
        <begin position="261"/>
        <end position="276"/>
    </location>
</feature>
<dbReference type="Pfam" id="PF00378">
    <property type="entry name" value="ECH_1"/>
    <property type="match status" value="1"/>
</dbReference>
<keyword evidence="3" id="KW-1185">Reference proteome</keyword>
<sequence>MPKQLFTVPVPSSTDGGNFSCTVPSGREEDKNIYLLTFTSPAENRLTPEFIEAFLLSLDIIEHGFPKGVLITTSGIQKFFSNGLDLQRALSFPGFLENYLYKLFRRLLTYPMPTIALVNGHAFAGGFMTAMYHDYRVQNPKKGFLCLNEIALGIPLTPPMRSVFLEKIKDASLLRSVILEGRRFTGQQALDSGIVDALGGLPETIQLVHERGLLQIVKSPAFVALKERMWSRVLDSIDNLSENDASDERRHQRTESLSAEGKTRAEQWDGRKESKL</sequence>
<dbReference type="GO" id="GO:0005777">
    <property type="term" value="C:peroxisome"/>
    <property type="evidence" value="ECO:0007669"/>
    <property type="project" value="TreeGrafter"/>
</dbReference>
<evidence type="ECO:0000313" key="3">
    <source>
        <dbReference type="Proteomes" id="UP000214365"/>
    </source>
</evidence>
<gene>
    <name evidence="2" type="ORF">UA08_06023</name>
</gene>
<organism evidence="2 3">
    <name type="scientific">Talaromyces atroroseus</name>
    <dbReference type="NCBI Taxonomy" id="1441469"/>
    <lineage>
        <taxon>Eukaryota</taxon>
        <taxon>Fungi</taxon>
        <taxon>Dikarya</taxon>
        <taxon>Ascomycota</taxon>
        <taxon>Pezizomycotina</taxon>
        <taxon>Eurotiomycetes</taxon>
        <taxon>Eurotiomycetidae</taxon>
        <taxon>Eurotiales</taxon>
        <taxon>Trichocomaceae</taxon>
        <taxon>Talaromyces</taxon>
        <taxon>Talaromyces sect. Trachyspermi</taxon>
    </lineage>
</organism>
<dbReference type="CDD" id="cd06558">
    <property type="entry name" value="crotonase-like"/>
    <property type="match status" value="1"/>
</dbReference>
<evidence type="ECO:0000256" key="1">
    <source>
        <dbReference type="SAM" id="MobiDB-lite"/>
    </source>
</evidence>
<dbReference type="PANTHER" id="PTHR11941:SF75">
    <property type="entry name" value="ENOYL-COA HYDRATASE_ISOMERASE FAMILY PROTEIN"/>
    <property type="match status" value="1"/>
</dbReference>
<dbReference type="AlphaFoldDB" id="A0A225ADY8"/>
<dbReference type="SUPFAM" id="SSF52096">
    <property type="entry name" value="ClpP/crotonase"/>
    <property type="match status" value="1"/>
</dbReference>
<dbReference type="STRING" id="1441469.A0A225ADY8"/>
<name>A0A225ADY8_TALAT</name>
<dbReference type="GO" id="GO:0006635">
    <property type="term" value="P:fatty acid beta-oxidation"/>
    <property type="evidence" value="ECO:0007669"/>
    <property type="project" value="TreeGrafter"/>
</dbReference>